<feature type="transmembrane region" description="Helical" evidence="2">
    <location>
        <begin position="32"/>
        <end position="49"/>
    </location>
</feature>
<feature type="compositionally biased region" description="Polar residues" evidence="1">
    <location>
        <begin position="107"/>
        <end position="146"/>
    </location>
</feature>
<dbReference type="AlphaFoldDB" id="A0A9W8AQE6"/>
<gene>
    <name evidence="3" type="ORF">IWQ62_005186</name>
</gene>
<feature type="region of interest" description="Disordered" evidence="1">
    <location>
        <begin position="107"/>
        <end position="266"/>
    </location>
</feature>
<feature type="transmembrane region" description="Helical" evidence="2">
    <location>
        <begin position="69"/>
        <end position="88"/>
    </location>
</feature>
<keyword evidence="4" id="KW-1185">Reference proteome</keyword>
<keyword evidence="2" id="KW-0472">Membrane</keyword>
<feature type="compositionally biased region" description="Basic and acidic residues" evidence="1">
    <location>
        <begin position="165"/>
        <end position="186"/>
    </location>
</feature>
<comment type="caution">
    <text evidence="3">The sequence shown here is derived from an EMBL/GenBank/DDBJ whole genome shotgun (WGS) entry which is preliminary data.</text>
</comment>
<dbReference type="Proteomes" id="UP001150925">
    <property type="component" value="Unassembled WGS sequence"/>
</dbReference>
<evidence type="ECO:0000256" key="2">
    <source>
        <dbReference type="SAM" id="Phobius"/>
    </source>
</evidence>
<keyword evidence="2" id="KW-1133">Transmembrane helix</keyword>
<protein>
    <submittedName>
        <fullName evidence="3">Uncharacterized protein</fullName>
    </submittedName>
</protein>
<feature type="compositionally biased region" description="Basic and acidic residues" evidence="1">
    <location>
        <begin position="207"/>
        <end position="218"/>
    </location>
</feature>
<evidence type="ECO:0000313" key="3">
    <source>
        <dbReference type="EMBL" id="KAJ1956992.1"/>
    </source>
</evidence>
<evidence type="ECO:0000256" key="1">
    <source>
        <dbReference type="SAM" id="MobiDB-lite"/>
    </source>
</evidence>
<accession>A0A9W8AQE6</accession>
<reference evidence="3" key="1">
    <citation type="submission" date="2022-07" db="EMBL/GenBank/DDBJ databases">
        <title>Phylogenomic reconstructions and comparative analyses of Kickxellomycotina fungi.</title>
        <authorList>
            <person name="Reynolds N.K."/>
            <person name="Stajich J.E."/>
            <person name="Barry K."/>
            <person name="Grigoriev I.V."/>
            <person name="Crous P."/>
            <person name="Smith M.E."/>
        </authorList>
    </citation>
    <scope>NUCLEOTIDE SEQUENCE</scope>
    <source>
        <strain evidence="3">RSA 1196</strain>
    </source>
</reference>
<keyword evidence="2" id="KW-0812">Transmembrane</keyword>
<feature type="compositionally biased region" description="Basic and acidic residues" evidence="1">
    <location>
        <begin position="238"/>
        <end position="251"/>
    </location>
</feature>
<proteinExistence type="predicted"/>
<evidence type="ECO:0000313" key="4">
    <source>
        <dbReference type="Proteomes" id="UP001150925"/>
    </source>
</evidence>
<sequence>MASMNIDFDKLDRDHRLSQEEKEAMAKAAQRFNFFTNGMGLLGAGFVFTRCRMRNNAWGKTMLLSTMGYLVGSSIGSAIGVFSAARALKRSPHYDRIYEVISDNYNRAQQQHQGQTRSNPRQSQGRTEPSQSNPPGFPSDQESVDTYNFDAPVSERSSDVSGTLPERREFERSSPNNRWDEIRTERAGTGSAWDRVRQSTIKNSRSQFDHPEQLERQSDFGSRNDLPPTDTSNVSDDNTPRTREAMEDRVRSGKVRTNKYGDIEEY</sequence>
<name>A0A9W8AQE6_9FUNG</name>
<dbReference type="OrthoDB" id="2100896at2759"/>
<organism evidence="3 4">
    <name type="scientific">Dispira parvispora</name>
    <dbReference type="NCBI Taxonomy" id="1520584"/>
    <lineage>
        <taxon>Eukaryota</taxon>
        <taxon>Fungi</taxon>
        <taxon>Fungi incertae sedis</taxon>
        <taxon>Zoopagomycota</taxon>
        <taxon>Kickxellomycotina</taxon>
        <taxon>Dimargaritomycetes</taxon>
        <taxon>Dimargaritales</taxon>
        <taxon>Dimargaritaceae</taxon>
        <taxon>Dispira</taxon>
    </lineage>
</organism>
<dbReference type="EMBL" id="JANBPY010002023">
    <property type="protein sequence ID" value="KAJ1956992.1"/>
    <property type="molecule type" value="Genomic_DNA"/>
</dbReference>